<sequence length="175" mass="18523">MTQAGPRADDLLIRPARPDEAVALAAIEDAAAAQFARIGMDLGAAASDPAAIAARAAEGAVLAASLGGRLTGFAIVTVVDGNAHLAELDVAPDVQRRGIGRRLIEAVTDRARAAGRHRLTLTTFRDVPWNGPWYRRLGFTELAPAAQGPALRQIRQDEARRIDPLGPRIAMARPL</sequence>
<dbReference type="CDD" id="cd04301">
    <property type="entry name" value="NAT_SF"/>
    <property type="match status" value="1"/>
</dbReference>
<dbReference type="PROSITE" id="PS51186">
    <property type="entry name" value="GNAT"/>
    <property type="match status" value="1"/>
</dbReference>
<dbReference type="PANTHER" id="PTHR43877">
    <property type="entry name" value="AMINOALKYLPHOSPHONATE N-ACETYLTRANSFERASE-RELATED-RELATED"/>
    <property type="match status" value="1"/>
</dbReference>
<name>A0A3B9INJ2_9PROT</name>
<feature type="domain" description="N-acetyltransferase" evidence="3">
    <location>
        <begin position="11"/>
        <end position="175"/>
    </location>
</feature>
<gene>
    <name evidence="4" type="ORF">DCK97_15395</name>
</gene>
<proteinExistence type="predicted"/>
<organism evidence="4 5">
    <name type="scientific">Tistrella mobilis</name>
    <dbReference type="NCBI Taxonomy" id="171437"/>
    <lineage>
        <taxon>Bacteria</taxon>
        <taxon>Pseudomonadati</taxon>
        <taxon>Pseudomonadota</taxon>
        <taxon>Alphaproteobacteria</taxon>
        <taxon>Geminicoccales</taxon>
        <taxon>Geminicoccaceae</taxon>
        <taxon>Tistrella</taxon>
    </lineage>
</organism>
<dbReference type="Pfam" id="PF00583">
    <property type="entry name" value="Acetyltransf_1"/>
    <property type="match status" value="1"/>
</dbReference>
<accession>A0A3B9INJ2</accession>
<dbReference type="SUPFAM" id="SSF55729">
    <property type="entry name" value="Acyl-CoA N-acyltransferases (Nat)"/>
    <property type="match status" value="1"/>
</dbReference>
<dbReference type="InterPro" id="IPR016181">
    <property type="entry name" value="Acyl_CoA_acyltransferase"/>
</dbReference>
<evidence type="ECO:0000313" key="5">
    <source>
        <dbReference type="Proteomes" id="UP000257706"/>
    </source>
</evidence>
<evidence type="ECO:0000259" key="3">
    <source>
        <dbReference type="PROSITE" id="PS51186"/>
    </source>
</evidence>
<protein>
    <submittedName>
        <fullName evidence="4">N-acetyltransferase</fullName>
    </submittedName>
</protein>
<dbReference type="InterPro" id="IPR000182">
    <property type="entry name" value="GNAT_dom"/>
</dbReference>
<dbReference type="AlphaFoldDB" id="A0A3B9INJ2"/>
<evidence type="ECO:0000313" key="4">
    <source>
        <dbReference type="EMBL" id="HAE48799.1"/>
    </source>
</evidence>
<keyword evidence="1 4" id="KW-0808">Transferase</keyword>
<dbReference type="InterPro" id="IPR050832">
    <property type="entry name" value="Bact_Acetyltransf"/>
</dbReference>
<dbReference type="GO" id="GO:0016747">
    <property type="term" value="F:acyltransferase activity, transferring groups other than amino-acyl groups"/>
    <property type="evidence" value="ECO:0007669"/>
    <property type="project" value="InterPro"/>
</dbReference>
<comment type="caution">
    <text evidence="4">The sequence shown here is derived from an EMBL/GenBank/DDBJ whole genome shotgun (WGS) entry which is preliminary data.</text>
</comment>
<evidence type="ECO:0000256" key="2">
    <source>
        <dbReference type="ARBA" id="ARBA00023315"/>
    </source>
</evidence>
<dbReference type="Gene3D" id="3.40.630.30">
    <property type="match status" value="1"/>
</dbReference>
<reference evidence="4 5" key="1">
    <citation type="journal article" date="2018" name="Nat. Biotechnol.">
        <title>A standardized bacterial taxonomy based on genome phylogeny substantially revises the tree of life.</title>
        <authorList>
            <person name="Parks D.H."/>
            <person name="Chuvochina M."/>
            <person name="Waite D.W."/>
            <person name="Rinke C."/>
            <person name="Skarshewski A."/>
            <person name="Chaumeil P.A."/>
            <person name="Hugenholtz P."/>
        </authorList>
    </citation>
    <scope>NUCLEOTIDE SEQUENCE [LARGE SCALE GENOMIC DNA]</scope>
    <source>
        <strain evidence="4">UBA8739</strain>
    </source>
</reference>
<keyword evidence="2" id="KW-0012">Acyltransferase</keyword>
<dbReference type="Proteomes" id="UP000257706">
    <property type="component" value="Unassembled WGS sequence"/>
</dbReference>
<evidence type="ECO:0000256" key="1">
    <source>
        <dbReference type="ARBA" id="ARBA00022679"/>
    </source>
</evidence>
<dbReference type="EMBL" id="DMAI01000246">
    <property type="protein sequence ID" value="HAE48799.1"/>
    <property type="molecule type" value="Genomic_DNA"/>
</dbReference>